<gene>
    <name evidence="3" type="ORF">C942_00108</name>
</gene>
<proteinExistence type="predicted"/>
<comment type="caution">
    <text evidence="3">The sequence shown here is derived from an EMBL/GenBank/DDBJ whole genome shotgun (WGS) entry which is preliminary data.</text>
</comment>
<keyword evidence="1" id="KW-1133">Transmembrane helix</keyword>
<dbReference type="GO" id="GO:0002098">
    <property type="term" value="P:tRNA wobble uridine modification"/>
    <property type="evidence" value="ECO:0007669"/>
    <property type="project" value="TreeGrafter"/>
</dbReference>
<dbReference type="GO" id="GO:0005829">
    <property type="term" value="C:cytosol"/>
    <property type="evidence" value="ECO:0007669"/>
    <property type="project" value="TreeGrafter"/>
</dbReference>
<dbReference type="OrthoDB" id="238366at2"/>
<dbReference type="SUPFAM" id="SSF52540">
    <property type="entry name" value="P-loop containing nucleoside triphosphate hydrolases"/>
    <property type="match status" value="1"/>
</dbReference>
<dbReference type="AlphaFoldDB" id="L8JG24"/>
<reference evidence="3 4" key="1">
    <citation type="submission" date="2012-12" db="EMBL/GenBank/DDBJ databases">
        <title>Genome Assembly of Photobacterium sp. AK15.</title>
        <authorList>
            <person name="Khatri I."/>
            <person name="Vaidya B."/>
            <person name="Srinivas T.N.R."/>
            <person name="Subramanian S."/>
            <person name="Pinnaka A."/>
        </authorList>
    </citation>
    <scope>NUCLEOTIDE SEQUENCE [LARGE SCALE GENOMIC DNA]</scope>
    <source>
        <strain evidence="3 4">AK15</strain>
    </source>
</reference>
<dbReference type="InterPro" id="IPR006073">
    <property type="entry name" value="GTP-bd"/>
</dbReference>
<organism evidence="3 4">
    <name type="scientific">Photobacterium marinum</name>
    <dbReference type="NCBI Taxonomy" id="1056511"/>
    <lineage>
        <taxon>Bacteria</taxon>
        <taxon>Pseudomonadati</taxon>
        <taxon>Pseudomonadota</taxon>
        <taxon>Gammaproteobacteria</taxon>
        <taxon>Vibrionales</taxon>
        <taxon>Vibrionaceae</taxon>
        <taxon>Photobacterium</taxon>
    </lineage>
</organism>
<feature type="transmembrane region" description="Helical" evidence="1">
    <location>
        <begin position="21"/>
        <end position="41"/>
    </location>
</feature>
<dbReference type="Proteomes" id="UP000011134">
    <property type="component" value="Unassembled WGS sequence"/>
</dbReference>
<feature type="domain" description="G" evidence="2">
    <location>
        <begin position="285"/>
        <end position="400"/>
    </location>
</feature>
<evidence type="ECO:0000313" key="3">
    <source>
        <dbReference type="EMBL" id="ELR67801.1"/>
    </source>
</evidence>
<keyword evidence="1" id="KW-0472">Membrane</keyword>
<keyword evidence="1" id="KW-0812">Transmembrane</keyword>
<sequence length="516" mass="58455">MKKARGGINFLTELSGGIVPLFLALLVIPTLMLAIVGAVTLVQLGGWLWFALLLALSSLIVSIPYFYLVRQRKAEKRALEALPGYQVKPSGQWSDFDNKVWDELNLRVETLLALNSEWGMMRPHAFQLVADAAGYYFPDKADKELAFTAPEFLLMVEEVSHRYRQFLLEHVPFAEKVRLRTLVKGYEQKDKIGVAKQAYDIYRVFRAMTPAGLIAEARGQILGRIFEDVSEEVQGQLKRVLLQEVVAVAIDLYSGRFAARESELGKSRVSDDDQSRFAAEIEPLRIAVVGQVSAGKSSLINAISGNMVAEVQVLPSTDEVTVHRCEVDGIDLVHLVDLPGIDGSLKTAELLIDQMTNSDLIFWVVKANQPARKLDVELRKQLDAFYQDEKHLKRKRPMILALVNQVDRLKPTEEWEPPYDIVQPNSAKAEVIRAALEYNRQQLIPDEIMAVAVLEGQPDYNIEHIVEFLLENYPDGVNTQLNRRRIEHKSAALGDQITRLYRLVERAFKEFQKEIY</sequence>
<dbReference type="Gene3D" id="3.40.50.300">
    <property type="entry name" value="P-loop containing nucleotide triphosphate hydrolases"/>
    <property type="match status" value="1"/>
</dbReference>
<evidence type="ECO:0000256" key="1">
    <source>
        <dbReference type="SAM" id="Phobius"/>
    </source>
</evidence>
<name>L8JG24_9GAMM</name>
<dbReference type="GO" id="GO:0005525">
    <property type="term" value="F:GTP binding"/>
    <property type="evidence" value="ECO:0007669"/>
    <property type="project" value="InterPro"/>
</dbReference>
<feature type="transmembrane region" description="Helical" evidence="1">
    <location>
        <begin position="47"/>
        <end position="68"/>
    </location>
</feature>
<evidence type="ECO:0000313" key="4">
    <source>
        <dbReference type="Proteomes" id="UP000011134"/>
    </source>
</evidence>
<dbReference type="InterPro" id="IPR027417">
    <property type="entry name" value="P-loop_NTPase"/>
</dbReference>
<protein>
    <recommendedName>
        <fullName evidence="2">G domain-containing protein</fullName>
    </recommendedName>
</protein>
<accession>L8JG24</accession>
<keyword evidence="4" id="KW-1185">Reference proteome</keyword>
<dbReference type="PATRIC" id="fig|1056511.3.peg.109"/>
<dbReference type="CDD" id="cd00882">
    <property type="entry name" value="Ras_like_GTPase"/>
    <property type="match status" value="1"/>
</dbReference>
<dbReference type="PANTHER" id="PTHR42714:SF2">
    <property type="entry name" value="TRNA MODIFICATION GTPASE GTPBP3, MITOCHONDRIAL"/>
    <property type="match status" value="1"/>
</dbReference>
<dbReference type="RefSeq" id="WP_007461254.1">
    <property type="nucleotide sequence ID" value="NZ_AMZO01000001.1"/>
</dbReference>
<dbReference type="GO" id="GO:0030488">
    <property type="term" value="P:tRNA methylation"/>
    <property type="evidence" value="ECO:0007669"/>
    <property type="project" value="TreeGrafter"/>
</dbReference>
<dbReference type="PANTHER" id="PTHR42714">
    <property type="entry name" value="TRNA MODIFICATION GTPASE GTPBP3"/>
    <property type="match status" value="1"/>
</dbReference>
<dbReference type="EMBL" id="AMZO01000001">
    <property type="protein sequence ID" value="ELR67801.1"/>
    <property type="molecule type" value="Genomic_DNA"/>
</dbReference>
<dbReference type="Pfam" id="PF01926">
    <property type="entry name" value="MMR_HSR1"/>
    <property type="match status" value="1"/>
</dbReference>
<evidence type="ECO:0000259" key="2">
    <source>
        <dbReference type="Pfam" id="PF01926"/>
    </source>
</evidence>